<organism evidence="1 2">
    <name type="scientific">Candidatus Nitrosotalea okcheonensis</name>
    <dbReference type="NCBI Taxonomy" id="1903276"/>
    <lineage>
        <taxon>Archaea</taxon>
        <taxon>Nitrososphaerota</taxon>
        <taxon>Nitrososphaeria</taxon>
        <taxon>Nitrosotaleales</taxon>
        <taxon>Nitrosotaleaceae</taxon>
        <taxon>Nitrosotalea</taxon>
    </lineage>
</organism>
<accession>A0A2H1FEX3</accession>
<reference evidence="2" key="1">
    <citation type="submission" date="2017-03" db="EMBL/GenBank/DDBJ databases">
        <authorList>
            <person name="Herbold C."/>
        </authorList>
    </citation>
    <scope>NUCLEOTIDE SEQUENCE [LARGE SCALE GENOMIC DNA]</scope>
</reference>
<dbReference type="Gene3D" id="3.30.2310.20">
    <property type="entry name" value="RelE-like"/>
    <property type="match status" value="1"/>
</dbReference>
<name>A0A2H1FEX3_9ARCH</name>
<dbReference type="InterPro" id="IPR035093">
    <property type="entry name" value="RelE/ParE_toxin_dom_sf"/>
</dbReference>
<evidence type="ECO:0008006" key="3">
    <source>
        <dbReference type="Google" id="ProtNLM"/>
    </source>
</evidence>
<dbReference type="Proteomes" id="UP000230607">
    <property type="component" value="Chromosome 1"/>
</dbReference>
<dbReference type="AlphaFoldDB" id="A0A2H1FEX3"/>
<dbReference type="RefSeq" id="WP_157927286.1">
    <property type="nucleotide sequence ID" value="NZ_LT841358.1"/>
</dbReference>
<protein>
    <recommendedName>
        <fullName evidence="3">Type II toxin-antitoxin system mRNA interferase toxin, RelE/StbE family</fullName>
    </recommendedName>
</protein>
<dbReference type="SUPFAM" id="SSF143011">
    <property type="entry name" value="RelE-like"/>
    <property type="match status" value="1"/>
</dbReference>
<proteinExistence type="predicted"/>
<dbReference type="EMBL" id="LT841358">
    <property type="protein sequence ID" value="SMH71291.1"/>
    <property type="molecule type" value="Genomic_DNA"/>
</dbReference>
<evidence type="ECO:0000313" key="2">
    <source>
        <dbReference type="Proteomes" id="UP000230607"/>
    </source>
</evidence>
<gene>
    <name evidence="1" type="ORF">NCS_11098</name>
</gene>
<sequence>MKTIHDLVASQDPRKLGAHKTGPLSCLHTYEIGRQYRILYDVVNEEHVIILLRVGLHNIY</sequence>
<keyword evidence="2" id="KW-1185">Reference proteome</keyword>
<evidence type="ECO:0000313" key="1">
    <source>
        <dbReference type="EMBL" id="SMH71291.1"/>
    </source>
</evidence>